<evidence type="ECO:0000313" key="5">
    <source>
        <dbReference type="Proteomes" id="UP000092460"/>
    </source>
</evidence>
<proteinExistence type="predicted"/>
<keyword evidence="1 2" id="KW-0193">Cuticle</keyword>
<dbReference type="PROSITE" id="PS00233">
    <property type="entry name" value="CHIT_BIND_RR_1"/>
    <property type="match status" value="1"/>
</dbReference>
<accession>A0A1B0C213</accession>
<name>A0A1B0C213_9MUSC</name>
<evidence type="ECO:0000256" key="3">
    <source>
        <dbReference type="SAM" id="SignalP"/>
    </source>
</evidence>
<dbReference type="EMBL" id="JXJN01024291">
    <property type="status" value="NOT_ANNOTATED_CDS"/>
    <property type="molecule type" value="Genomic_DNA"/>
</dbReference>
<dbReference type="PRINTS" id="PR00947">
    <property type="entry name" value="CUTICLE"/>
</dbReference>
<sequence>MKFFIIFFLFLFAFGLAAPPKKPEQTEILRHDTDFGIDSFRYAFATSDGTEAQAEGQLKNAGQDDESLVIRGVYTYVGDDGQTYTVTYLADENGFQPQGDHLPVS</sequence>
<dbReference type="STRING" id="67801.A0A1B0C213"/>
<dbReference type="AlphaFoldDB" id="A0A1B0C213"/>
<dbReference type="PANTHER" id="PTHR10380:SF218">
    <property type="entry name" value="ADULT CUTICLE PROTEIN 65AA-RELATED"/>
    <property type="match status" value="1"/>
</dbReference>
<reference evidence="5" key="1">
    <citation type="submission" date="2015-01" db="EMBL/GenBank/DDBJ databases">
        <authorList>
            <person name="Aksoy S."/>
            <person name="Warren W."/>
            <person name="Wilson R.K."/>
        </authorList>
    </citation>
    <scope>NUCLEOTIDE SEQUENCE [LARGE SCALE GENOMIC DNA]</scope>
    <source>
        <strain evidence="5">IAEA</strain>
    </source>
</reference>
<evidence type="ECO:0000256" key="2">
    <source>
        <dbReference type="PROSITE-ProRule" id="PRU00497"/>
    </source>
</evidence>
<evidence type="ECO:0000256" key="1">
    <source>
        <dbReference type="ARBA" id="ARBA00022460"/>
    </source>
</evidence>
<dbReference type="GO" id="GO:0062129">
    <property type="term" value="C:chitin-based extracellular matrix"/>
    <property type="evidence" value="ECO:0007669"/>
    <property type="project" value="TreeGrafter"/>
</dbReference>
<evidence type="ECO:0000313" key="4">
    <source>
        <dbReference type="EnsemblMetazoa" id="GPPI046980-PA"/>
    </source>
</evidence>
<organism evidence="4 5">
    <name type="scientific">Glossina palpalis gambiensis</name>
    <dbReference type="NCBI Taxonomy" id="67801"/>
    <lineage>
        <taxon>Eukaryota</taxon>
        <taxon>Metazoa</taxon>
        <taxon>Ecdysozoa</taxon>
        <taxon>Arthropoda</taxon>
        <taxon>Hexapoda</taxon>
        <taxon>Insecta</taxon>
        <taxon>Pterygota</taxon>
        <taxon>Neoptera</taxon>
        <taxon>Endopterygota</taxon>
        <taxon>Diptera</taxon>
        <taxon>Brachycera</taxon>
        <taxon>Muscomorpha</taxon>
        <taxon>Hippoboscoidea</taxon>
        <taxon>Glossinidae</taxon>
        <taxon>Glossina</taxon>
    </lineage>
</organism>
<dbReference type="EnsemblMetazoa" id="GPPI046980-RA">
    <property type="protein sequence ID" value="GPPI046980-PA"/>
    <property type="gene ID" value="GPPI046980"/>
</dbReference>
<feature type="signal peptide" evidence="3">
    <location>
        <begin position="1"/>
        <end position="17"/>
    </location>
</feature>
<dbReference type="Proteomes" id="UP000092460">
    <property type="component" value="Unassembled WGS sequence"/>
</dbReference>
<dbReference type="PROSITE" id="PS51155">
    <property type="entry name" value="CHIT_BIND_RR_2"/>
    <property type="match status" value="1"/>
</dbReference>
<keyword evidence="5" id="KW-1185">Reference proteome</keyword>
<dbReference type="InterPro" id="IPR050468">
    <property type="entry name" value="Cuticle_Struct_Prot"/>
</dbReference>
<dbReference type="VEuPathDB" id="VectorBase:GPPI046980"/>
<dbReference type="GO" id="GO:0008010">
    <property type="term" value="F:structural constituent of chitin-based larval cuticle"/>
    <property type="evidence" value="ECO:0007669"/>
    <property type="project" value="TreeGrafter"/>
</dbReference>
<dbReference type="InterPro" id="IPR000618">
    <property type="entry name" value="Insect_cuticle"/>
</dbReference>
<dbReference type="InterPro" id="IPR031311">
    <property type="entry name" value="CHIT_BIND_RR_consensus"/>
</dbReference>
<protein>
    <submittedName>
        <fullName evidence="4">Uncharacterized protein</fullName>
    </submittedName>
</protein>
<reference evidence="4" key="2">
    <citation type="submission" date="2020-05" db="UniProtKB">
        <authorList>
            <consortium name="EnsemblMetazoa"/>
        </authorList>
    </citation>
    <scope>IDENTIFICATION</scope>
    <source>
        <strain evidence="4">IAEA</strain>
    </source>
</reference>
<keyword evidence="3" id="KW-0732">Signal</keyword>
<dbReference type="PANTHER" id="PTHR10380">
    <property type="entry name" value="CUTICLE PROTEIN"/>
    <property type="match status" value="1"/>
</dbReference>
<feature type="chain" id="PRO_5008405306" evidence="3">
    <location>
        <begin position="18"/>
        <end position="105"/>
    </location>
</feature>
<dbReference type="Pfam" id="PF00379">
    <property type="entry name" value="Chitin_bind_4"/>
    <property type="match status" value="1"/>
</dbReference>